<dbReference type="AlphaFoldDB" id="A0A4R4W0C3"/>
<organism evidence="1 2">
    <name type="scientific">Nonomuraea deserti</name>
    <dbReference type="NCBI Taxonomy" id="1848322"/>
    <lineage>
        <taxon>Bacteria</taxon>
        <taxon>Bacillati</taxon>
        <taxon>Actinomycetota</taxon>
        <taxon>Actinomycetes</taxon>
        <taxon>Streptosporangiales</taxon>
        <taxon>Streptosporangiaceae</taxon>
        <taxon>Nonomuraea</taxon>
    </lineage>
</organism>
<dbReference type="EMBL" id="SMKO01000005">
    <property type="protein sequence ID" value="TDD11939.1"/>
    <property type="molecule type" value="Genomic_DNA"/>
</dbReference>
<proteinExistence type="predicted"/>
<gene>
    <name evidence="1" type="ORF">E1292_03760</name>
</gene>
<comment type="caution">
    <text evidence="1">The sequence shown here is derived from an EMBL/GenBank/DDBJ whole genome shotgun (WGS) entry which is preliminary data.</text>
</comment>
<name>A0A4R4W0C3_9ACTN</name>
<keyword evidence="2" id="KW-1185">Reference proteome</keyword>
<evidence type="ECO:0000313" key="2">
    <source>
        <dbReference type="Proteomes" id="UP000295258"/>
    </source>
</evidence>
<dbReference type="Gene3D" id="3.30.70.1060">
    <property type="entry name" value="Dimeric alpha+beta barrel"/>
    <property type="match status" value="1"/>
</dbReference>
<dbReference type="Proteomes" id="UP000295258">
    <property type="component" value="Unassembled WGS sequence"/>
</dbReference>
<dbReference type="SUPFAM" id="SSF54909">
    <property type="entry name" value="Dimeric alpha+beta barrel"/>
    <property type="match status" value="1"/>
</dbReference>
<evidence type="ECO:0000313" key="1">
    <source>
        <dbReference type="EMBL" id="TDD11939.1"/>
    </source>
</evidence>
<sequence length="133" mass="13990">MSSGTVGSQYRRPLRTDERKGPVVAKFVTIGYGDQDGYDRTDAAVRNEAHAHDARLLEYGAVTGIAGSPVQVRNHDGAGMTVEGGSFMSSALPVAGFSIIEAATIEEAVELVSKTPCAVAQGVVEVWPLQESP</sequence>
<reference evidence="1 2" key="1">
    <citation type="submission" date="2019-03" db="EMBL/GenBank/DDBJ databases">
        <title>Draft genome sequences of novel Actinobacteria.</title>
        <authorList>
            <person name="Sahin N."/>
            <person name="Ay H."/>
            <person name="Saygin H."/>
        </authorList>
    </citation>
    <scope>NUCLEOTIDE SEQUENCE [LARGE SCALE GENOMIC DNA]</scope>
    <source>
        <strain evidence="1 2">KC310</strain>
    </source>
</reference>
<accession>A0A4R4W0C3</accession>
<dbReference type="InterPro" id="IPR011008">
    <property type="entry name" value="Dimeric_a/b-barrel"/>
</dbReference>
<protein>
    <submittedName>
        <fullName evidence="1">Transcription initiation protein</fullName>
    </submittedName>
</protein>